<dbReference type="Proteomes" id="UP000663831">
    <property type="component" value="Unassembled WGS sequence"/>
</dbReference>
<dbReference type="InterPro" id="IPR008754">
    <property type="entry name" value="Peptidase_M43"/>
</dbReference>
<evidence type="ECO:0000313" key="10">
    <source>
        <dbReference type="EMBL" id="CAE6492903.1"/>
    </source>
</evidence>
<evidence type="ECO:0000313" key="11">
    <source>
        <dbReference type="Proteomes" id="UP000663831"/>
    </source>
</evidence>
<dbReference type="PANTHER" id="PTHR47466:SF1">
    <property type="entry name" value="METALLOPROTEASE MEP1 (AFU_ORTHOLOGUE AFUA_1G07730)-RELATED"/>
    <property type="match status" value="1"/>
</dbReference>
<evidence type="ECO:0000256" key="1">
    <source>
        <dbReference type="ARBA" id="ARBA00008721"/>
    </source>
</evidence>
<reference evidence="10" key="1">
    <citation type="submission" date="2021-01" db="EMBL/GenBank/DDBJ databases">
        <authorList>
            <person name="Kaushik A."/>
        </authorList>
    </citation>
    <scope>NUCLEOTIDE SEQUENCE</scope>
    <source>
        <strain evidence="10">AG3-1AP</strain>
    </source>
</reference>
<evidence type="ECO:0000256" key="8">
    <source>
        <dbReference type="ARBA" id="ARBA00023157"/>
    </source>
</evidence>
<feature type="domain" description="Peptidase M43 pregnancy-associated plasma-A" evidence="9">
    <location>
        <begin position="122"/>
        <end position="259"/>
    </location>
</feature>
<evidence type="ECO:0000256" key="4">
    <source>
        <dbReference type="ARBA" id="ARBA00022729"/>
    </source>
</evidence>
<dbReference type="GO" id="GO:0008237">
    <property type="term" value="F:metallopeptidase activity"/>
    <property type="evidence" value="ECO:0007669"/>
    <property type="project" value="UniProtKB-KW"/>
</dbReference>
<dbReference type="GO" id="GO:0046872">
    <property type="term" value="F:metal ion binding"/>
    <property type="evidence" value="ECO:0007669"/>
    <property type="project" value="UniProtKB-KW"/>
</dbReference>
<dbReference type="InterPro" id="IPR024079">
    <property type="entry name" value="MetalloPept_cat_dom_sf"/>
</dbReference>
<dbReference type="Pfam" id="PF05572">
    <property type="entry name" value="Peptidase_M43"/>
    <property type="match status" value="1"/>
</dbReference>
<evidence type="ECO:0000256" key="2">
    <source>
        <dbReference type="ARBA" id="ARBA00022670"/>
    </source>
</evidence>
<accession>A0A8H3CVL9</accession>
<evidence type="ECO:0000256" key="6">
    <source>
        <dbReference type="ARBA" id="ARBA00022833"/>
    </source>
</evidence>
<evidence type="ECO:0000256" key="3">
    <source>
        <dbReference type="ARBA" id="ARBA00022723"/>
    </source>
</evidence>
<keyword evidence="7" id="KW-0482">Metalloprotease</keyword>
<keyword evidence="5" id="KW-0378">Hydrolase</keyword>
<dbReference type="EMBL" id="CAJMWV010004078">
    <property type="protein sequence ID" value="CAE6492903.1"/>
    <property type="molecule type" value="Genomic_DNA"/>
</dbReference>
<keyword evidence="8" id="KW-1015">Disulfide bond</keyword>
<dbReference type="AlphaFoldDB" id="A0A8H3CVL9"/>
<dbReference type="CDD" id="cd04275">
    <property type="entry name" value="ZnMc_pappalysin_like"/>
    <property type="match status" value="1"/>
</dbReference>
<organism evidence="10 11">
    <name type="scientific">Rhizoctonia solani</name>
    <dbReference type="NCBI Taxonomy" id="456999"/>
    <lineage>
        <taxon>Eukaryota</taxon>
        <taxon>Fungi</taxon>
        <taxon>Dikarya</taxon>
        <taxon>Basidiomycota</taxon>
        <taxon>Agaricomycotina</taxon>
        <taxon>Agaricomycetes</taxon>
        <taxon>Cantharellales</taxon>
        <taxon>Ceratobasidiaceae</taxon>
        <taxon>Rhizoctonia</taxon>
    </lineage>
</organism>
<protein>
    <recommendedName>
        <fullName evidence="9">Peptidase M43 pregnancy-associated plasma-A domain-containing protein</fullName>
    </recommendedName>
</protein>
<sequence length="267" mass="28796">VKISQIGPNFAPPPRAEVAVAEAHFKANRVSTTTANTESAASIPVYWHVIQASTALDQGNIPNSQIKDSIRVLNEDYARTGLRFTLANTEHINNTNWFNQVYLGSTYQTEMKQALHKSNAAALNVYTVGFVKVPDYAADTIGYATLPYNYAGAPMNDGVVILYSTVPGGSAPMNLGKTLTHEVGHWAGLYHTFQGGCSPENDEVDDTPWQGESTSGCPTGKDTCPGGGPDLIHNFMDLSDDACTTEFTAGQITRIKTQVATYRGIFV</sequence>
<dbReference type="Gene3D" id="3.40.390.10">
    <property type="entry name" value="Collagenase (Catalytic Domain)"/>
    <property type="match status" value="1"/>
</dbReference>
<name>A0A8H3CVL9_9AGAM</name>
<keyword evidence="2" id="KW-0645">Protease</keyword>
<dbReference type="PANTHER" id="PTHR47466">
    <property type="match status" value="1"/>
</dbReference>
<feature type="non-terminal residue" evidence="10">
    <location>
        <position position="1"/>
    </location>
</feature>
<comment type="caution">
    <text evidence="10">The sequence shown here is derived from an EMBL/GenBank/DDBJ whole genome shotgun (WGS) entry which is preliminary data.</text>
</comment>
<proteinExistence type="inferred from homology"/>
<gene>
    <name evidence="10" type="ORF">RDB_LOCUS110839</name>
</gene>
<dbReference type="SUPFAM" id="SSF55486">
    <property type="entry name" value="Metalloproteases ('zincins'), catalytic domain"/>
    <property type="match status" value="1"/>
</dbReference>
<dbReference type="GO" id="GO:0006508">
    <property type="term" value="P:proteolysis"/>
    <property type="evidence" value="ECO:0007669"/>
    <property type="project" value="UniProtKB-KW"/>
</dbReference>
<evidence type="ECO:0000259" key="9">
    <source>
        <dbReference type="Pfam" id="PF05572"/>
    </source>
</evidence>
<keyword evidence="6" id="KW-0862">Zinc</keyword>
<keyword evidence="4" id="KW-0732">Signal</keyword>
<evidence type="ECO:0000256" key="5">
    <source>
        <dbReference type="ARBA" id="ARBA00022801"/>
    </source>
</evidence>
<evidence type="ECO:0000256" key="7">
    <source>
        <dbReference type="ARBA" id="ARBA00023049"/>
    </source>
</evidence>
<comment type="similarity">
    <text evidence="1">Belongs to the peptidase M43B family.</text>
</comment>
<keyword evidence="3" id="KW-0479">Metal-binding</keyword>